<dbReference type="RefSeq" id="WP_170085410.1">
    <property type="nucleotide sequence ID" value="NZ_CP047971.1"/>
</dbReference>
<evidence type="ECO:0000313" key="2">
    <source>
        <dbReference type="Proteomes" id="UP000502196"/>
    </source>
</evidence>
<reference evidence="1 2" key="1">
    <citation type="submission" date="2020-04" db="EMBL/GenBank/DDBJ databases">
        <authorList>
            <person name="Hogendoorn C."/>
        </authorList>
    </citation>
    <scope>NUCLEOTIDE SEQUENCE [LARGE SCALE GENOMIC DNA]</scope>
    <source>
        <strain evidence="1">COOX1</strain>
    </source>
</reference>
<gene>
    <name evidence="1" type="ORF">COOX1_1467</name>
</gene>
<dbReference type="AlphaFoldDB" id="A0A6F9E7S0"/>
<dbReference type="EMBL" id="LR792683">
    <property type="protein sequence ID" value="CAB3392551.1"/>
    <property type="molecule type" value="Genomic_DNA"/>
</dbReference>
<proteinExistence type="predicted"/>
<protein>
    <submittedName>
        <fullName evidence="1">Uncharacterized protein</fullName>
    </submittedName>
</protein>
<accession>A0A6F9E7S0</accession>
<organism evidence="1 2">
    <name type="scientific">Kyrpidia spormannii</name>
    <dbReference type="NCBI Taxonomy" id="2055160"/>
    <lineage>
        <taxon>Bacteria</taxon>
        <taxon>Bacillati</taxon>
        <taxon>Bacillota</taxon>
        <taxon>Bacilli</taxon>
        <taxon>Bacillales</taxon>
        <taxon>Alicyclobacillaceae</taxon>
        <taxon>Kyrpidia</taxon>
    </lineage>
</organism>
<evidence type="ECO:0000313" key="1">
    <source>
        <dbReference type="EMBL" id="CAB3392551.1"/>
    </source>
</evidence>
<sequence length="113" mass="13068">MKSEKVTSISSDMRKVKEILKLVPEDKLPIAKSLYAELEFMQKTLKALKHQIEEDGPTAMFKQGRQQFLREHPALKAYNVTIKNYNNTYKQLADLLPKTSAKKNDALLEFIQE</sequence>
<name>A0A6F9E7S0_9BACL</name>
<dbReference type="Proteomes" id="UP000502196">
    <property type="component" value="Chromosome"/>
</dbReference>